<dbReference type="InterPro" id="IPR018852">
    <property type="entry name" value="DUF2456"/>
</dbReference>
<proteinExistence type="predicted"/>
<dbReference type="OrthoDB" id="15595at2759"/>
<keyword evidence="2" id="KW-0812">Transmembrane</keyword>
<dbReference type="KEGG" id="wse:WALSEDRAFT_67533"/>
<dbReference type="RefSeq" id="XP_006956626.1">
    <property type="nucleotide sequence ID" value="XM_006956564.1"/>
</dbReference>
<reference evidence="3 4" key="1">
    <citation type="journal article" date="2012" name="Fungal Genet. Biol.">
        <title>The genome of the xerotolerant mold Wallemia sebi reveals adaptations to osmotic stress and suggests cryptic sexual reproduction.</title>
        <authorList>
            <person name="Padamsee M."/>
            <person name="Kumar T.K.A."/>
            <person name="Riley R."/>
            <person name="Binder M."/>
            <person name="Boyd A."/>
            <person name="Calvo A.M."/>
            <person name="Furukawa K."/>
            <person name="Hesse C."/>
            <person name="Hohmann S."/>
            <person name="James T.Y."/>
            <person name="LaButti K."/>
            <person name="Lapidus A."/>
            <person name="Lindquist E."/>
            <person name="Lucas S."/>
            <person name="Miller K."/>
            <person name="Shantappa S."/>
            <person name="Grigoriev I.V."/>
            <person name="Hibbett D.S."/>
            <person name="McLaughlin D.J."/>
            <person name="Spatafora J.W."/>
            <person name="Aime M.C."/>
        </authorList>
    </citation>
    <scope>NUCLEOTIDE SEQUENCE [LARGE SCALE GENOMIC DNA]</scope>
    <source>
        <strain evidence="4">ATCC MYA-4683 / CBS 633.66</strain>
    </source>
</reference>
<dbReference type="eggNOG" id="ENOG502S4IY">
    <property type="taxonomic scope" value="Eukaryota"/>
</dbReference>
<dbReference type="HOGENOM" id="CLU_940742_0_0_1"/>
<evidence type="ECO:0000256" key="1">
    <source>
        <dbReference type="SAM" id="MobiDB-lite"/>
    </source>
</evidence>
<accession>I4YGZ3</accession>
<evidence type="ECO:0000256" key="2">
    <source>
        <dbReference type="SAM" id="Phobius"/>
    </source>
</evidence>
<dbReference type="STRING" id="671144.I4YGZ3"/>
<dbReference type="OMA" id="WEGNDER"/>
<dbReference type="PANTHER" id="PTHR28297">
    <property type="entry name" value="FUNGAL PROTEIN"/>
    <property type="match status" value="1"/>
</dbReference>
<feature type="transmembrane region" description="Helical" evidence="2">
    <location>
        <begin position="254"/>
        <end position="276"/>
    </location>
</feature>
<dbReference type="GeneID" id="18475266"/>
<dbReference type="Pfam" id="PF10445">
    <property type="entry name" value="DUF2456"/>
    <property type="match status" value="1"/>
</dbReference>
<protein>
    <submittedName>
        <fullName evidence="3">Uncharacterized protein</fullName>
    </submittedName>
</protein>
<feature type="compositionally biased region" description="Polar residues" evidence="1">
    <location>
        <begin position="23"/>
        <end position="35"/>
    </location>
</feature>
<keyword evidence="4" id="KW-1185">Reference proteome</keyword>
<dbReference type="AlphaFoldDB" id="I4YGZ3"/>
<dbReference type="InParanoid" id="I4YGZ3"/>
<feature type="region of interest" description="Disordered" evidence="1">
    <location>
        <begin position="16"/>
        <end position="40"/>
    </location>
</feature>
<sequence length="307" mass="34699">MSSRINTEQQSNYWLQPSPIDARSNSSTVSFAGTEQRNHDREEAMKRLGQVHKNDKKNRPLDIFLIFIQTVLPSLFTGGVNFVIAWGMYKGKFTLWQSEKLTNIATDQEQISWWYFPCPLSGDLAVTIFIQGTLTYLFTSITLTLDYYAQRRVPWHAFNIPSNFIERIPFPRVFLLPHIPIPPGTRRSQKLPSIGLIKSLITSPSALICTIISGLVSSVIIFMFIFPISIAIMAPLIGGRDNVAHTWWSEGLKGVFGFVLNMVQAPLVSIYVVSMLSNKQVDKRRSFISSYASTSPIMTNEKAFTHS</sequence>
<feature type="transmembrane region" description="Helical" evidence="2">
    <location>
        <begin position="206"/>
        <end position="234"/>
    </location>
</feature>
<organism evidence="3 4">
    <name type="scientific">Wallemia mellicola (strain ATCC MYA-4683 / CBS 633.66)</name>
    <name type="common">Wallemia sebi (CBS 633.66)</name>
    <dbReference type="NCBI Taxonomy" id="671144"/>
    <lineage>
        <taxon>Eukaryota</taxon>
        <taxon>Fungi</taxon>
        <taxon>Dikarya</taxon>
        <taxon>Basidiomycota</taxon>
        <taxon>Wallemiomycotina</taxon>
        <taxon>Wallemiomycetes</taxon>
        <taxon>Wallemiales</taxon>
        <taxon>Wallemiaceae</taxon>
        <taxon>Wallemia</taxon>
    </lineage>
</organism>
<name>I4YGZ3_WALMC</name>
<gene>
    <name evidence="3" type="ORF">WALSEDRAFT_67533</name>
</gene>
<evidence type="ECO:0000313" key="4">
    <source>
        <dbReference type="Proteomes" id="UP000005242"/>
    </source>
</evidence>
<dbReference type="PANTHER" id="PTHR28297:SF1">
    <property type="entry name" value="FUNGAL PROTEIN"/>
    <property type="match status" value="1"/>
</dbReference>
<evidence type="ECO:0000313" key="3">
    <source>
        <dbReference type="EMBL" id="EIM23235.1"/>
    </source>
</evidence>
<keyword evidence="2" id="KW-1133">Transmembrane helix</keyword>
<keyword evidence="2" id="KW-0472">Membrane</keyword>
<feature type="transmembrane region" description="Helical" evidence="2">
    <location>
        <begin position="124"/>
        <end position="145"/>
    </location>
</feature>
<dbReference type="EMBL" id="JH668225">
    <property type="protein sequence ID" value="EIM23235.1"/>
    <property type="molecule type" value="Genomic_DNA"/>
</dbReference>
<dbReference type="Proteomes" id="UP000005242">
    <property type="component" value="Unassembled WGS sequence"/>
</dbReference>
<feature type="transmembrane region" description="Helical" evidence="2">
    <location>
        <begin position="63"/>
        <end position="89"/>
    </location>
</feature>